<dbReference type="InterPro" id="IPR007791">
    <property type="entry name" value="DjlA_N"/>
</dbReference>
<sequence>MGWFSSIKDKLSSVIVGTAAGEWAVTAMAVMVFADGEVEEAEIEKAKMIAFSSPVIKNSIGAARGEQLFKEAVETIKMEPRSMIQTYLTKLDALARKIGSQEDKNFALAGVIAVAAADGEVERPEYKLLVRFKAILGATLDLPTAK</sequence>
<evidence type="ECO:0000313" key="2">
    <source>
        <dbReference type="EMBL" id="MCY1010688.1"/>
    </source>
</evidence>
<evidence type="ECO:0000313" key="3">
    <source>
        <dbReference type="Proteomes" id="UP001150924"/>
    </source>
</evidence>
<dbReference type="Proteomes" id="UP001150924">
    <property type="component" value="Unassembled WGS sequence"/>
</dbReference>
<dbReference type="EMBL" id="JAPNKE010000002">
    <property type="protein sequence ID" value="MCY1010688.1"/>
    <property type="molecule type" value="Genomic_DNA"/>
</dbReference>
<dbReference type="RefSeq" id="WP_267773734.1">
    <property type="nucleotide sequence ID" value="NZ_JAPNKE010000002.1"/>
</dbReference>
<name>A0A9X3EUU5_9BACT</name>
<keyword evidence="3" id="KW-1185">Reference proteome</keyword>
<protein>
    <submittedName>
        <fullName evidence="2">TerB family tellurite resistance protein</fullName>
    </submittedName>
</protein>
<accession>A0A9X3EUU5</accession>
<dbReference type="Gene3D" id="1.10.3680.10">
    <property type="entry name" value="TerB-like"/>
    <property type="match status" value="1"/>
</dbReference>
<proteinExistence type="predicted"/>
<dbReference type="AlphaFoldDB" id="A0A9X3EUU5"/>
<reference evidence="2" key="1">
    <citation type="submission" date="2022-11" db="EMBL/GenBank/DDBJ databases">
        <title>Minimal conservation of predation-associated metabolite biosynthetic gene clusters underscores biosynthetic potential of Myxococcota including descriptions for ten novel species: Archangium lansinium sp. nov., Myxococcus landrumus sp. nov., Nannocystis bai.</title>
        <authorList>
            <person name="Ahearne A."/>
            <person name="Stevens C."/>
            <person name="Phillips K."/>
        </authorList>
    </citation>
    <scope>NUCLEOTIDE SEQUENCE</scope>
    <source>
        <strain evidence="2">Na p29</strain>
    </source>
</reference>
<gene>
    <name evidence="2" type="ORF">OV079_35010</name>
</gene>
<dbReference type="Pfam" id="PF05099">
    <property type="entry name" value="TerB"/>
    <property type="match status" value="1"/>
</dbReference>
<feature type="domain" description="Co-chaperone DjlA N-terminal" evidence="1">
    <location>
        <begin position="25"/>
        <end position="137"/>
    </location>
</feature>
<comment type="caution">
    <text evidence="2">The sequence shown here is derived from an EMBL/GenBank/DDBJ whole genome shotgun (WGS) entry which is preliminary data.</text>
</comment>
<evidence type="ECO:0000259" key="1">
    <source>
        <dbReference type="Pfam" id="PF05099"/>
    </source>
</evidence>
<dbReference type="InterPro" id="IPR029024">
    <property type="entry name" value="TerB-like"/>
</dbReference>
<organism evidence="2 3">
    <name type="scientific">Nannocystis pusilla</name>
    <dbReference type="NCBI Taxonomy" id="889268"/>
    <lineage>
        <taxon>Bacteria</taxon>
        <taxon>Pseudomonadati</taxon>
        <taxon>Myxococcota</taxon>
        <taxon>Polyangia</taxon>
        <taxon>Nannocystales</taxon>
        <taxon>Nannocystaceae</taxon>
        <taxon>Nannocystis</taxon>
    </lineage>
</organism>
<dbReference type="SUPFAM" id="SSF158682">
    <property type="entry name" value="TerB-like"/>
    <property type="match status" value="1"/>
</dbReference>